<accession>A0A9Q3PJK8</accession>
<comment type="caution">
    <text evidence="1">The sequence shown here is derived from an EMBL/GenBank/DDBJ whole genome shotgun (WGS) entry which is preliminary data.</text>
</comment>
<name>A0A9Q3PJK8_9BASI</name>
<sequence>MAKQPQNEIEESISEDELPNIIYKKIDNNEEIFHILVDGNNKINGNPFKTKPKRKKVRFSEHHELSDGEIIDEIEKDFEIMEERDKHFKETYHINFLDRPLNNQKEPYEWQLENPEFIQQPANEDEETE</sequence>
<dbReference type="EMBL" id="AVOT02073104">
    <property type="protein sequence ID" value="MBW0562746.1"/>
    <property type="molecule type" value="Genomic_DNA"/>
</dbReference>
<evidence type="ECO:0000313" key="2">
    <source>
        <dbReference type="Proteomes" id="UP000765509"/>
    </source>
</evidence>
<gene>
    <name evidence="1" type="ORF">O181_102461</name>
</gene>
<keyword evidence="2" id="KW-1185">Reference proteome</keyword>
<reference evidence="1" key="1">
    <citation type="submission" date="2021-03" db="EMBL/GenBank/DDBJ databases">
        <title>Draft genome sequence of rust myrtle Austropuccinia psidii MF-1, a brazilian biotype.</title>
        <authorList>
            <person name="Quecine M.C."/>
            <person name="Pachon D.M.R."/>
            <person name="Bonatelli M.L."/>
            <person name="Correr F.H."/>
            <person name="Franceschini L.M."/>
            <person name="Leite T.F."/>
            <person name="Margarido G.R.A."/>
            <person name="Almeida C.A."/>
            <person name="Ferrarezi J.A."/>
            <person name="Labate C.A."/>
        </authorList>
    </citation>
    <scope>NUCLEOTIDE SEQUENCE</scope>
    <source>
        <strain evidence="1">MF-1</strain>
    </source>
</reference>
<dbReference type="AlphaFoldDB" id="A0A9Q3PJK8"/>
<proteinExistence type="predicted"/>
<evidence type="ECO:0000313" key="1">
    <source>
        <dbReference type="EMBL" id="MBW0562746.1"/>
    </source>
</evidence>
<protein>
    <submittedName>
        <fullName evidence="1">Uncharacterized protein</fullName>
    </submittedName>
</protein>
<dbReference type="Proteomes" id="UP000765509">
    <property type="component" value="Unassembled WGS sequence"/>
</dbReference>
<organism evidence="1 2">
    <name type="scientific">Austropuccinia psidii MF-1</name>
    <dbReference type="NCBI Taxonomy" id="1389203"/>
    <lineage>
        <taxon>Eukaryota</taxon>
        <taxon>Fungi</taxon>
        <taxon>Dikarya</taxon>
        <taxon>Basidiomycota</taxon>
        <taxon>Pucciniomycotina</taxon>
        <taxon>Pucciniomycetes</taxon>
        <taxon>Pucciniales</taxon>
        <taxon>Sphaerophragmiaceae</taxon>
        <taxon>Austropuccinia</taxon>
    </lineage>
</organism>